<gene>
    <name evidence="1" type="ORF">GTG28_20845</name>
</gene>
<proteinExistence type="predicted"/>
<evidence type="ECO:0000313" key="1">
    <source>
        <dbReference type="EMBL" id="MYM61653.1"/>
    </source>
</evidence>
<reference evidence="1 2" key="1">
    <citation type="submission" date="2020-01" db="EMBL/GenBank/DDBJ databases">
        <title>Draft Genome Sequence of Vibrio sp. strain OCN044, Isolated from a Healthy Coral at Palmyra Atoll.</title>
        <authorList>
            <person name="Videau P."/>
            <person name="Loughran R."/>
            <person name="Esquivel A."/>
            <person name="Deadmond M."/>
            <person name="Paddock B.E."/>
            <person name="Saw J.H."/>
            <person name="Ushijima B."/>
        </authorList>
    </citation>
    <scope>NUCLEOTIDE SEQUENCE [LARGE SCALE GENOMIC DNA]</scope>
    <source>
        <strain evidence="1 2">OCN044</strain>
    </source>
</reference>
<name>A0A6L8M1B7_9VIBR</name>
<accession>A0A6L8M1B7</accession>
<dbReference type="RefSeq" id="WP_160933214.1">
    <property type="nucleotide sequence ID" value="NZ_WWEU01000017.1"/>
</dbReference>
<organism evidence="1 2">
    <name type="scientific">Vibrio tetraodonis subsp. pristinus</name>
    <dbReference type="NCBI Taxonomy" id="2695891"/>
    <lineage>
        <taxon>Bacteria</taxon>
        <taxon>Pseudomonadati</taxon>
        <taxon>Pseudomonadota</taxon>
        <taxon>Gammaproteobacteria</taxon>
        <taxon>Vibrionales</taxon>
        <taxon>Vibrionaceae</taxon>
        <taxon>Vibrio</taxon>
    </lineage>
</organism>
<sequence>MNNIINEQEIIMTVTRQFLTETHLSHQDFAVNLLAPKMGEIEPKDIVDWERWVGAHKKRVQRYLSLELDMPLKLKWFWISALPKKYATLVKERLNAAQGYTLPLPVLSSCDSVVSGVPELLSASADIAKNLEPAYDGIYDEHDSLEASNKLIDSLLRSAVTYVEEARKVHNGTGGTGDDFNVKDFRF</sequence>
<protein>
    <submittedName>
        <fullName evidence="1">Uncharacterized protein</fullName>
    </submittedName>
</protein>
<dbReference type="Proteomes" id="UP000478571">
    <property type="component" value="Unassembled WGS sequence"/>
</dbReference>
<keyword evidence="2" id="KW-1185">Reference proteome</keyword>
<comment type="caution">
    <text evidence="1">The sequence shown here is derived from an EMBL/GenBank/DDBJ whole genome shotgun (WGS) entry which is preliminary data.</text>
</comment>
<evidence type="ECO:0000313" key="2">
    <source>
        <dbReference type="Proteomes" id="UP000478571"/>
    </source>
</evidence>
<dbReference type="AlphaFoldDB" id="A0A6L8M1B7"/>
<dbReference type="EMBL" id="WWEU01000017">
    <property type="protein sequence ID" value="MYM61653.1"/>
    <property type="molecule type" value="Genomic_DNA"/>
</dbReference>